<feature type="non-terminal residue" evidence="5">
    <location>
        <position position="1"/>
    </location>
</feature>
<organism evidence="5">
    <name type="scientific">mine drainage metagenome</name>
    <dbReference type="NCBI Taxonomy" id="410659"/>
    <lineage>
        <taxon>unclassified sequences</taxon>
        <taxon>metagenomes</taxon>
        <taxon>ecological metagenomes</taxon>
    </lineage>
</organism>
<sequence length="222" mass="25030">AATTQKPNSVIQAVLNYYSTVNSNVHRGVYKISEEATEMYENSRRKVSEFIGSSDPAEIVFLRNTTEAINLLSYTLGRKLKKGDEILLTEMEHHSNLIPWYFLREAGIVIRFAKMKEDFTLDYEDFESKLNPKTVIASFTHVSNVLGTINNVRELSRMCSDNGTTSIVDAAQSVPHMPVDVSRMGCDYLAFSGHKMLAPAGIGVLYGKKNLLDEMRPVSWRR</sequence>
<name>T1C3S2_9ZZZZ</name>
<reference evidence="5" key="1">
    <citation type="submission" date="2013-08" db="EMBL/GenBank/DDBJ databases">
        <authorList>
            <person name="Mendez C."/>
            <person name="Richter M."/>
            <person name="Ferrer M."/>
            <person name="Sanchez J."/>
        </authorList>
    </citation>
    <scope>NUCLEOTIDE SEQUENCE</scope>
</reference>
<evidence type="ECO:0000256" key="3">
    <source>
        <dbReference type="ARBA" id="ARBA00050776"/>
    </source>
</evidence>
<dbReference type="Gene3D" id="3.40.640.10">
    <property type="entry name" value="Type I PLP-dependent aspartate aminotransferase-like (Major domain)"/>
    <property type="match status" value="1"/>
</dbReference>
<dbReference type="GO" id="GO:0031071">
    <property type="term" value="F:cysteine desulfurase activity"/>
    <property type="evidence" value="ECO:0007669"/>
    <property type="project" value="UniProtKB-EC"/>
</dbReference>
<dbReference type="PROSITE" id="PS00595">
    <property type="entry name" value="AA_TRANSFER_CLASS_5"/>
    <property type="match status" value="1"/>
</dbReference>
<dbReference type="InterPro" id="IPR020578">
    <property type="entry name" value="Aminotrans_V_PyrdxlP_BS"/>
</dbReference>
<proteinExistence type="predicted"/>
<dbReference type="InterPro" id="IPR000192">
    <property type="entry name" value="Aminotrans_V_dom"/>
</dbReference>
<feature type="domain" description="Aminotransferase class V" evidence="4">
    <location>
        <begin position="1"/>
        <end position="218"/>
    </location>
</feature>
<evidence type="ECO:0000313" key="5">
    <source>
        <dbReference type="EMBL" id="EQD59954.1"/>
    </source>
</evidence>
<comment type="cofactor">
    <cofactor evidence="1">
        <name>pyridoxal 5'-phosphate</name>
        <dbReference type="ChEBI" id="CHEBI:597326"/>
    </cofactor>
</comment>
<evidence type="ECO:0000259" key="4">
    <source>
        <dbReference type="Pfam" id="PF00266"/>
    </source>
</evidence>
<dbReference type="PANTHER" id="PTHR43586:SF8">
    <property type="entry name" value="CYSTEINE DESULFURASE 1, CHLOROPLASTIC"/>
    <property type="match status" value="1"/>
</dbReference>
<dbReference type="InterPro" id="IPR015421">
    <property type="entry name" value="PyrdxlP-dep_Trfase_major"/>
</dbReference>
<protein>
    <submittedName>
        <fullName evidence="5">Cysteine desulfurase, SufS subfamily</fullName>
    </submittedName>
</protein>
<dbReference type="PANTHER" id="PTHR43586">
    <property type="entry name" value="CYSTEINE DESULFURASE"/>
    <property type="match status" value="1"/>
</dbReference>
<evidence type="ECO:0000256" key="2">
    <source>
        <dbReference type="ARBA" id="ARBA00022898"/>
    </source>
</evidence>
<comment type="catalytic activity">
    <reaction evidence="3">
        <text>(sulfur carrier)-H + L-cysteine = (sulfur carrier)-SH + L-alanine</text>
        <dbReference type="Rhea" id="RHEA:43892"/>
        <dbReference type="Rhea" id="RHEA-COMP:14737"/>
        <dbReference type="Rhea" id="RHEA-COMP:14739"/>
        <dbReference type="ChEBI" id="CHEBI:29917"/>
        <dbReference type="ChEBI" id="CHEBI:35235"/>
        <dbReference type="ChEBI" id="CHEBI:57972"/>
        <dbReference type="ChEBI" id="CHEBI:64428"/>
        <dbReference type="EC" id="2.8.1.7"/>
    </reaction>
</comment>
<dbReference type="EMBL" id="AUZY01005131">
    <property type="protein sequence ID" value="EQD59954.1"/>
    <property type="molecule type" value="Genomic_DNA"/>
</dbReference>
<reference evidence="5" key="2">
    <citation type="journal article" date="2014" name="ISME J.">
        <title>Microbial stratification in low pH oxic and suboxic macroscopic growths along an acid mine drainage.</title>
        <authorList>
            <person name="Mendez-Garcia C."/>
            <person name="Mesa V."/>
            <person name="Sprenger R.R."/>
            <person name="Richter M."/>
            <person name="Diez M.S."/>
            <person name="Solano J."/>
            <person name="Bargiela R."/>
            <person name="Golyshina O.V."/>
            <person name="Manteca A."/>
            <person name="Ramos J.L."/>
            <person name="Gallego J.R."/>
            <person name="Llorente I."/>
            <person name="Martins Dos Santos V.A."/>
            <person name="Jensen O.N."/>
            <person name="Pelaez A.I."/>
            <person name="Sanchez J."/>
            <person name="Ferrer M."/>
        </authorList>
    </citation>
    <scope>NUCLEOTIDE SEQUENCE</scope>
</reference>
<accession>T1C3S2</accession>
<dbReference type="AlphaFoldDB" id="T1C3S2"/>
<comment type="caution">
    <text evidence="5">The sequence shown here is derived from an EMBL/GenBank/DDBJ whole genome shotgun (WGS) entry which is preliminary data.</text>
</comment>
<evidence type="ECO:0000256" key="1">
    <source>
        <dbReference type="ARBA" id="ARBA00001933"/>
    </source>
</evidence>
<gene>
    <name evidence="5" type="ORF">B1B_07967</name>
</gene>
<dbReference type="SUPFAM" id="SSF53383">
    <property type="entry name" value="PLP-dependent transferases"/>
    <property type="match status" value="1"/>
</dbReference>
<keyword evidence="2" id="KW-0663">Pyridoxal phosphate</keyword>
<dbReference type="InterPro" id="IPR015424">
    <property type="entry name" value="PyrdxlP-dep_Trfase"/>
</dbReference>
<dbReference type="Pfam" id="PF00266">
    <property type="entry name" value="Aminotran_5"/>
    <property type="match status" value="1"/>
</dbReference>